<evidence type="ECO:0000259" key="1">
    <source>
        <dbReference type="Pfam" id="PF04399"/>
    </source>
</evidence>
<feature type="domain" description="Glutaredoxin 2 C-terminal" evidence="1">
    <location>
        <begin position="37"/>
        <end position="128"/>
    </location>
</feature>
<dbReference type="InterPro" id="IPR007494">
    <property type="entry name" value="Glutaredoxin2_C"/>
</dbReference>
<evidence type="ECO:0000313" key="3">
    <source>
        <dbReference type="Proteomes" id="UP000247409"/>
    </source>
</evidence>
<dbReference type="Proteomes" id="UP000247409">
    <property type="component" value="Unassembled WGS sequence"/>
</dbReference>
<evidence type="ECO:0000313" key="2">
    <source>
        <dbReference type="EMBL" id="PXF39578.1"/>
    </source>
</evidence>
<reference evidence="2 3" key="1">
    <citation type="journal article" date="2018" name="Mol. Biol. Evol.">
        <title>Analysis of the draft genome of the red seaweed Gracilariopsis chorda provides insights into genome size evolution in Rhodophyta.</title>
        <authorList>
            <person name="Lee J."/>
            <person name="Yang E.C."/>
            <person name="Graf L."/>
            <person name="Yang J.H."/>
            <person name="Qiu H."/>
            <person name="Zel Zion U."/>
            <person name="Chan C.X."/>
            <person name="Stephens T.G."/>
            <person name="Weber A.P.M."/>
            <person name="Boo G.H."/>
            <person name="Boo S.M."/>
            <person name="Kim K.M."/>
            <person name="Shin Y."/>
            <person name="Jung M."/>
            <person name="Lee S.J."/>
            <person name="Yim H.S."/>
            <person name="Lee J.H."/>
            <person name="Bhattacharya D."/>
            <person name="Yoon H.S."/>
        </authorList>
    </citation>
    <scope>NUCLEOTIDE SEQUENCE [LARGE SCALE GENOMIC DNA]</scope>
    <source>
        <strain evidence="2 3">SKKU-2015</strain>
        <tissue evidence="2">Whole body</tissue>
    </source>
</reference>
<sequence length="130" mass="14994">MDGRAGDAHEKAVSRPFSPVRRYRSLSSKRLGKTYIRNHPLSDPGDYEDNFDRSTEYITQVQERLDELAEMIYSPEHCSPHGLSYDDIVLFPRLRTLTIVKGLVLPKRLREYVEFQAAAAEIPVYDYCAI</sequence>
<name>A0A2V3IC07_9FLOR</name>
<protein>
    <submittedName>
        <fullName evidence="2">Glutaredoxin 2</fullName>
    </submittedName>
</protein>
<gene>
    <name evidence="2" type="ORF">BWQ96_10725</name>
</gene>
<dbReference type="STRING" id="448386.A0A2V3IC07"/>
<dbReference type="InterPro" id="IPR036282">
    <property type="entry name" value="Glutathione-S-Trfase_C_sf"/>
</dbReference>
<keyword evidence="3" id="KW-1185">Reference proteome</keyword>
<proteinExistence type="predicted"/>
<dbReference type="Gene3D" id="1.20.1050.10">
    <property type="match status" value="1"/>
</dbReference>
<dbReference type="SUPFAM" id="SSF47616">
    <property type="entry name" value="GST C-terminal domain-like"/>
    <property type="match status" value="1"/>
</dbReference>
<comment type="caution">
    <text evidence="2">The sequence shown here is derived from an EMBL/GenBank/DDBJ whole genome shotgun (WGS) entry which is preliminary data.</text>
</comment>
<organism evidence="2 3">
    <name type="scientific">Gracilariopsis chorda</name>
    <dbReference type="NCBI Taxonomy" id="448386"/>
    <lineage>
        <taxon>Eukaryota</taxon>
        <taxon>Rhodophyta</taxon>
        <taxon>Florideophyceae</taxon>
        <taxon>Rhodymeniophycidae</taxon>
        <taxon>Gracilariales</taxon>
        <taxon>Gracilariaceae</taxon>
        <taxon>Gracilariopsis</taxon>
    </lineage>
</organism>
<dbReference type="OrthoDB" id="1738954at2759"/>
<dbReference type="EMBL" id="NBIV01000660">
    <property type="protein sequence ID" value="PXF39578.1"/>
    <property type="molecule type" value="Genomic_DNA"/>
</dbReference>
<accession>A0A2V3IC07</accession>
<dbReference type="AlphaFoldDB" id="A0A2V3IC07"/>
<dbReference type="Pfam" id="PF04399">
    <property type="entry name" value="Glutaredoxin2_C"/>
    <property type="match status" value="1"/>
</dbReference>